<gene>
    <name evidence="3" type="ORF">SCNU_17607</name>
</gene>
<name>F1YNM2_9ACTN</name>
<dbReference type="EMBL" id="AEUD01000019">
    <property type="protein sequence ID" value="EGD53632.1"/>
    <property type="molecule type" value="Genomic_DNA"/>
</dbReference>
<proteinExistence type="predicted"/>
<evidence type="ECO:0000313" key="3">
    <source>
        <dbReference type="EMBL" id="EGD53632.1"/>
    </source>
</evidence>
<organism evidence="3 4">
    <name type="scientific">Gordonia neofelifaecis NRRL B-59395</name>
    <dbReference type="NCBI Taxonomy" id="644548"/>
    <lineage>
        <taxon>Bacteria</taxon>
        <taxon>Bacillati</taxon>
        <taxon>Actinomycetota</taxon>
        <taxon>Actinomycetes</taxon>
        <taxon>Mycobacteriales</taxon>
        <taxon>Gordoniaceae</taxon>
        <taxon>Gordonia</taxon>
    </lineage>
</organism>
<dbReference type="eggNOG" id="ENOG5030CH6">
    <property type="taxonomic scope" value="Bacteria"/>
</dbReference>
<dbReference type="SUPFAM" id="SSF56959">
    <property type="entry name" value="Leukocidin-like"/>
    <property type="match status" value="1"/>
</dbReference>
<evidence type="ECO:0000313" key="4">
    <source>
        <dbReference type="Proteomes" id="UP000035065"/>
    </source>
</evidence>
<keyword evidence="4" id="KW-1185">Reference proteome</keyword>
<dbReference type="Gene3D" id="2.60.40.1650">
    <property type="entry name" value="Porin MspA (Ig-like beta-sandwich domain)"/>
    <property type="match status" value="1"/>
</dbReference>
<keyword evidence="1 2" id="KW-0732">Signal</keyword>
<comment type="caution">
    <text evidence="3">The sequence shown here is derived from an EMBL/GenBank/DDBJ whole genome shotgun (WGS) entry which is preliminary data.</text>
</comment>
<dbReference type="Gene3D" id="2.10.300.10">
    <property type="entry name" value="Porin MspA ribbon domain"/>
    <property type="match status" value="1"/>
</dbReference>
<evidence type="ECO:0000256" key="2">
    <source>
        <dbReference type="SAM" id="SignalP"/>
    </source>
</evidence>
<feature type="chain" id="PRO_5003277336" evidence="2">
    <location>
        <begin position="23"/>
        <end position="209"/>
    </location>
</feature>
<dbReference type="InterPro" id="IPR036435">
    <property type="entry name" value="Leukocidin/porin_MspA_sf"/>
</dbReference>
<reference evidence="3 4" key="1">
    <citation type="journal article" date="2011" name="J. Bacteriol.">
        <title>Draft Genome Sequence of Gordonia neofelifaecis NRRL B-59395, a Cholesterol-Degrading Actinomycete.</title>
        <authorList>
            <person name="Ge F."/>
            <person name="Li W."/>
            <person name="Chen G."/>
            <person name="Liu Y."/>
            <person name="Zhang G."/>
            <person name="Yong B."/>
            <person name="Wang Q."/>
            <person name="Wang N."/>
            <person name="Huang Z."/>
            <person name="Li W."/>
            <person name="Wang J."/>
            <person name="Wu C."/>
            <person name="Xie Q."/>
            <person name="Liu G."/>
        </authorList>
    </citation>
    <scope>NUCLEOTIDE SEQUENCE [LARGE SCALE GENOMIC DNA]</scope>
    <source>
        <strain evidence="3 4">NRRL B-59395</strain>
    </source>
</reference>
<dbReference type="InterPro" id="IPR015286">
    <property type="entry name" value="Porin_fam_mycobact-type"/>
</dbReference>
<accession>F1YNM2</accession>
<dbReference type="Pfam" id="PF09203">
    <property type="entry name" value="MspA"/>
    <property type="match status" value="1"/>
</dbReference>
<protein>
    <submittedName>
        <fullName evidence="3">Membrane protein</fullName>
    </submittedName>
</protein>
<dbReference type="RefSeq" id="WP_009680714.1">
    <property type="nucleotide sequence ID" value="NZ_AEUD01000019.1"/>
</dbReference>
<evidence type="ECO:0000256" key="1">
    <source>
        <dbReference type="ARBA" id="ARBA00022729"/>
    </source>
</evidence>
<dbReference type="AlphaFoldDB" id="F1YNM2"/>
<feature type="signal peptide" evidence="2">
    <location>
        <begin position="1"/>
        <end position="22"/>
    </location>
</feature>
<dbReference type="STRING" id="644548.SCNU_17607"/>
<sequence>MRVTAAALAVAGLAVGSGAAGATPSALGSKHDRLVTDDGWTISLEASELTVNPMSNLANSASSREGWISSKVQGRISGRGTEAVQSAILEHFLVVGCQVDVSDGATLGLGLQVGPTANVTISGQPSGTIGIGAQVSPSITMPLKPGRITEISLGKKRLQTDRASVRVKRARVSVDGCMGPTTVRIIARLSVSTRTADDTINVYSARHWL</sequence>
<dbReference type="Proteomes" id="UP000035065">
    <property type="component" value="Unassembled WGS sequence"/>
</dbReference>
<dbReference type="OrthoDB" id="4406952at2"/>